<feature type="transmembrane region" description="Helical" evidence="1">
    <location>
        <begin position="113"/>
        <end position="138"/>
    </location>
</feature>
<keyword evidence="1" id="KW-0472">Membrane</keyword>
<dbReference type="AlphaFoldDB" id="A0A9D2KU30"/>
<feature type="transmembrane region" description="Helical" evidence="1">
    <location>
        <begin position="6"/>
        <end position="29"/>
    </location>
</feature>
<reference evidence="2" key="2">
    <citation type="submission" date="2021-04" db="EMBL/GenBank/DDBJ databases">
        <authorList>
            <person name="Gilroy R."/>
        </authorList>
    </citation>
    <scope>NUCLEOTIDE SEQUENCE</scope>
    <source>
        <strain evidence="2">ChiHjej12B11-9795</strain>
    </source>
</reference>
<evidence type="ECO:0000313" key="2">
    <source>
        <dbReference type="EMBL" id="HJA85771.1"/>
    </source>
</evidence>
<organism evidence="2 3">
    <name type="scientific">Candidatus Bacteroides avicola</name>
    <dbReference type="NCBI Taxonomy" id="2838468"/>
    <lineage>
        <taxon>Bacteria</taxon>
        <taxon>Pseudomonadati</taxon>
        <taxon>Bacteroidota</taxon>
        <taxon>Bacteroidia</taxon>
        <taxon>Bacteroidales</taxon>
        <taxon>Bacteroidaceae</taxon>
        <taxon>Bacteroides</taxon>
    </lineage>
</organism>
<evidence type="ECO:0008006" key="4">
    <source>
        <dbReference type="Google" id="ProtNLM"/>
    </source>
</evidence>
<accession>A0A9D2KU30</accession>
<name>A0A9D2KU30_9BACE</name>
<protein>
    <recommendedName>
        <fullName evidence="4">Transmembrane protein</fullName>
    </recommendedName>
</protein>
<evidence type="ECO:0000256" key="1">
    <source>
        <dbReference type="SAM" id="Phobius"/>
    </source>
</evidence>
<comment type="caution">
    <text evidence="2">The sequence shown here is derived from an EMBL/GenBank/DDBJ whole genome shotgun (WGS) entry which is preliminary data.</text>
</comment>
<proteinExistence type="predicted"/>
<keyword evidence="1" id="KW-0812">Transmembrane</keyword>
<dbReference type="EMBL" id="DWZI01000035">
    <property type="protein sequence ID" value="HJA85771.1"/>
    <property type="molecule type" value="Genomic_DNA"/>
</dbReference>
<reference evidence="2" key="1">
    <citation type="journal article" date="2021" name="PeerJ">
        <title>Extensive microbial diversity within the chicken gut microbiome revealed by metagenomics and culture.</title>
        <authorList>
            <person name="Gilroy R."/>
            <person name="Ravi A."/>
            <person name="Getino M."/>
            <person name="Pursley I."/>
            <person name="Horton D.L."/>
            <person name="Alikhan N.F."/>
            <person name="Baker D."/>
            <person name="Gharbi K."/>
            <person name="Hall N."/>
            <person name="Watson M."/>
            <person name="Adriaenssens E.M."/>
            <person name="Foster-Nyarko E."/>
            <person name="Jarju S."/>
            <person name="Secka A."/>
            <person name="Antonio M."/>
            <person name="Oren A."/>
            <person name="Chaudhuri R.R."/>
            <person name="La Ragione R."/>
            <person name="Hildebrand F."/>
            <person name="Pallen M.J."/>
        </authorList>
    </citation>
    <scope>NUCLEOTIDE SEQUENCE</scope>
    <source>
        <strain evidence="2">ChiHjej12B11-9795</strain>
    </source>
</reference>
<feature type="transmembrane region" description="Helical" evidence="1">
    <location>
        <begin position="69"/>
        <end position="92"/>
    </location>
</feature>
<feature type="transmembrane region" description="Helical" evidence="1">
    <location>
        <begin position="41"/>
        <end position="63"/>
    </location>
</feature>
<feature type="transmembrane region" description="Helical" evidence="1">
    <location>
        <begin position="153"/>
        <end position="173"/>
    </location>
</feature>
<gene>
    <name evidence="2" type="ORF">H9950_06205</name>
</gene>
<sequence>MPAIVAIVAGTFIAPVYAACMGGGIGLVFCFMSRRQALPFFLLYGTTVVLLLLSVVFVLFPYSPPGNRLPILFEGILLLPPLLLLALGNRWVAPASANAAAHRQHSLLQGAEAAIVSARIVFILALIHGLFLLLAWLAGHPADGKVDIMLYKVAPPGVFAMAILLNQAGIVYFNRRLKRVAFVPVVNTCGEIVGKKPLLSTILRSDKEAVYPIIRIAVTVYGMLYLLPRPQNCLNEAGKTDLPVESFLIYGESVEQAARRAARHVFPKASLSSLCFNFKYYYHDDNSNRLVYLFLLELDNDAPLLTLHQANGKLWPIGQISRDLGKGYFSKFLEQEFEPLKEIICTREKYREF</sequence>
<keyword evidence="1" id="KW-1133">Transmembrane helix</keyword>
<dbReference type="Proteomes" id="UP000823862">
    <property type="component" value="Unassembled WGS sequence"/>
</dbReference>
<evidence type="ECO:0000313" key="3">
    <source>
        <dbReference type="Proteomes" id="UP000823862"/>
    </source>
</evidence>